<sequence>MNHRSNSRTNSGCFRPVVMGLWLLVLALLAPSMAWSQTGSGQTLRIAYVEFPPYTYRNAAGNADGTMIDITRKVVREAGYVPDFIYLPVSRVYLYLKNGQIDVWPGLTQIPSLDGEVLESWVSPMSTQLSVFYRPEQTQPLAHLDQLSGKTVIVIAGYTYAGLINWLNEAEDIRITEAPNHRSALDMLKRNRGDYLLDYRQPIQQILDVNPNYRFQESEVRTRNTAWLFSLAHPRAAILREQFDDAYLRLVDAGQVPPVRELDPGFVIPGFPEAYR</sequence>
<comment type="caution">
    <text evidence="4">The sequence shown here is derived from an EMBL/GenBank/DDBJ whole genome shotgun (WGS) entry which is preliminary data.</text>
</comment>
<name>A0ABU5NWR1_9GAMM</name>
<dbReference type="EMBL" id="JAYDCJ010000003">
    <property type="protein sequence ID" value="MEA1080248.1"/>
    <property type="molecule type" value="Genomic_DNA"/>
</dbReference>
<protein>
    <submittedName>
        <fullName evidence="4">Transporter substrate-binding domain-containing protein</fullName>
    </submittedName>
</protein>
<dbReference type="RefSeq" id="WP_322854756.1">
    <property type="nucleotide sequence ID" value="NZ_JAYDCJ010000003.1"/>
</dbReference>
<comment type="similarity">
    <text evidence="1">Belongs to the bacterial solute-binding protein 3 family.</text>
</comment>
<feature type="domain" description="Solute-binding protein family 3/N-terminal" evidence="3">
    <location>
        <begin position="49"/>
        <end position="188"/>
    </location>
</feature>
<dbReference type="PANTHER" id="PTHR35936:SF6">
    <property type="entry name" value="AMINO ACID ABC TRANSPORTER SUBSTRATE-BINDING PAAT FAMILY PROTEIN"/>
    <property type="match status" value="1"/>
</dbReference>
<dbReference type="Pfam" id="PF00497">
    <property type="entry name" value="SBP_bac_3"/>
    <property type="match status" value="1"/>
</dbReference>
<dbReference type="PANTHER" id="PTHR35936">
    <property type="entry name" value="MEMBRANE-BOUND LYTIC MUREIN TRANSGLYCOSYLASE F"/>
    <property type="match status" value="1"/>
</dbReference>
<dbReference type="Proteomes" id="UP001305746">
    <property type="component" value="Unassembled WGS sequence"/>
</dbReference>
<dbReference type="SUPFAM" id="SSF53850">
    <property type="entry name" value="Periplasmic binding protein-like II"/>
    <property type="match status" value="1"/>
</dbReference>
<gene>
    <name evidence="4" type="ORF">U5822_06185</name>
</gene>
<evidence type="ECO:0000256" key="1">
    <source>
        <dbReference type="ARBA" id="ARBA00010333"/>
    </source>
</evidence>
<dbReference type="InterPro" id="IPR001638">
    <property type="entry name" value="Solute-binding_3/MltF_N"/>
</dbReference>
<keyword evidence="5" id="KW-1185">Reference proteome</keyword>
<reference evidence="4 5" key="1">
    <citation type="submission" date="2023-12" db="EMBL/GenBank/DDBJ databases">
        <title>Marinobacter qingdaonensis sp. nov., isolated from the intertidal sediment of Qingdao, PR China.</title>
        <authorList>
            <person name="Li Y."/>
        </authorList>
    </citation>
    <scope>NUCLEOTIDE SEQUENCE [LARGE SCALE GENOMIC DNA]</scope>
    <source>
        <strain evidence="4 5">ASW11-75</strain>
    </source>
</reference>
<proteinExistence type="inferred from homology"/>
<evidence type="ECO:0000313" key="5">
    <source>
        <dbReference type="Proteomes" id="UP001305746"/>
    </source>
</evidence>
<evidence type="ECO:0000259" key="3">
    <source>
        <dbReference type="Pfam" id="PF00497"/>
    </source>
</evidence>
<accession>A0ABU5NWR1</accession>
<keyword evidence="2" id="KW-0732">Signal</keyword>
<organism evidence="4 5">
    <name type="scientific">Marinobacter qingdaonensis</name>
    <dbReference type="NCBI Taxonomy" id="3108486"/>
    <lineage>
        <taxon>Bacteria</taxon>
        <taxon>Pseudomonadati</taxon>
        <taxon>Pseudomonadota</taxon>
        <taxon>Gammaproteobacteria</taxon>
        <taxon>Pseudomonadales</taxon>
        <taxon>Marinobacteraceae</taxon>
        <taxon>Marinobacter</taxon>
    </lineage>
</organism>
<dbReference type="Gene3D" id="3.40.190.10">
    <property type="entry name" value="Periplasmic binding protein-like II"/>
    <property type="match status" value="2"/>
</dbReference>
<evidence type="ECO:0000313" key="4">
    <source>
        <dbReference type="EMBL" id="MEA1080248.1"/>
    </source>
</evidence>
<evidence type="ECO:0000256" key="2">
    <source>
        <dbReference type="ARBA" id="ARBA00022729"/>
    </source>
</evidence>